<evidence type="ECO:0000256" key="1">
    <source>
        <dbReference type="ARBA" id="ARBA00022475"/>
    </source>
</evidence>
<dbReference type="NCBIfam" id="TIGR02840">
    <property type="entry name" value="spore_YtaF"/>
    <property type="match status" value="1"/>
</dbReference>
<feature type="transmembrane region" description="Helical" evidence="5">
    <location>
        <begin position="130"/>
        <end position="156"/>
    </location>
</feature>
<dbReference type="Proteomes" id="UP001281656">
    <property type="component" value="Unassembled WGS sequence"/>
</dbReference>
<name>A0ABU4JW36_9CLOT</name>
<feature type="transmembrane region" description="Helical" evidence="5">
    <location>
        <begin position="31"/>
        <end position="53"/>
    </location>
</feature>
<keyword evidence="2 5" id="KW-0812">Transmembrane</keyword>
<proteinExistence type="predicted"/>
<dbReference type="RefSeq" id="WP_318798678.1">
    <property type="nucleotide sequence ID" value="NZ_JARUJP010000018.1"/>
</dbReference>
<comment type="caution">
    <text evidence="6">The sequence shown here is derived from an EMBL/GenBank/DDBJ whole genome shotgun (WGS) entry which is preliminary data.</text>
</comment>
<evidence type="ECO:0000256" key="3">
    <source>
        <dbReference type="ARBA" id="ARBA00022989"/>
    </source>
</evidence>
<keyword evidence="3 5" id="KW-1133">Transmembrane helix</keyword>
<feature type="transmembrane region" description="Helical" evidence="5">
    <location>
        <begin position="65"/>
        <end position="86"/>
    </location>
</feature>
<dbReference type="PANTHER" id="PTHR35529">
    <property type="entry name" value="MANGANESE EFFLUX PUMP MNTP-RELATED"/>
    <property type="match status" value="1"/>
</dbReference>
<protein>
    <submittedName>
        <fullName evidence="6">Sporulation membrane protein YtaF</fullName>
    </submittedName>
</protein>
<dbReference type="PANTHER" id="PTHR35529:SF2">
    <property type="entry name" value="SPORULATION PROTEIN YTAF-RELATED"/>
    <property type="match status" value="1"/>
</dbReference>
<evidence type="ECO:0000256" key="5">
    <source>
        <dbReference type="SAM" id="Phobius"/>
    </source>
</evidence>
<evidence type="ECO:0000256" key="2">
    <source>
        <dbReference type="ARBA" id="ARBA00022692"/>
    </source>
</evidence>
<reference evidence="6 7" key="1">
    <citation type="submission" date="2023-04" db="EMBL/GenBank/DDBJ databases">
        <title>Clostridium tannerae sp. nov., isolated from the fecal material of an alpaca.</title>
        <authorList>
            <person name="Miller S."/>
            <person name="Hendry M."/>
            <person name="King J."/>
            <person name="Sankaranarayanan K."/>
            <person name="Lawson P.A."/>
        </authorList>
    </citation>
    <scope>NUCLEOTIDE SEQUENCE [LARGE SCALE GENOMIC DNA]</scope>
    <source>
        <strain evidence="6 7">A1-XYC3</strain>
    </source>
</reference>
<dbReference type="EMBL" id="JARUJP010000018">
    <property type="protein sequence ID" value="MDW8802317.1"/>
    <property type="molecule type" value="Genomic_DNA"/>
</dbReference>
<feature type="transmembrane region" description="Helical" evidence="5">
    <location>
        <begin position="163"/>
        <end position="182"/>
    </location>
</feature>
<evidence type="ECO:0000313" key="6">
    <source>
        <dbReference type="EMBL" id="MDW8802317.1"/>
    </source>
</evidence>
<dbReference type="Pfam" id="PF02659">
    <property type="entry name" value="Mntp"/>
    <property type="match status" value="1"/>
</dbReference>
<keyword evidence="4 5" id="KW-0472">Membrane</keyword>
<organism evidence="6 7">
    <name type="scientific">Clostridium tanneri</name>
    <dbReference type="NCBI Taxonomy" id="3037988"/>
    <lineage>
        <taxon>Bacteria</taxon>
        <taxon>Bacillati</taxon>
        <taxon>Bacillota</taxon>
        <taxon>Clostridia</taxon>
        <taxon>Eubacteriales</taxon>
        <taxon>Clostridiaceae</taxon>
        <taxon>Clostridium</taxon>
    </lineage>
</organism>
<dbReference type="InterPro" id="IPR014205">
    <property type="entry name" value="Spore_YtaF"/>
</dbReference>
<keyword evidence="7" id="KW-1185">Reference proteome</keyword>
<accession>A0ABU4JW36</accession>
<gene>
    <name evidence="6" type="primary">ytaF</name>
    <name evidence="6" type="ORF">P8V03_14275</name>
</gene>
<sequence length="207" mass="22625">MHILSILLFALSSSSDNFIIGLGYGAKKIKINLISNLLVAFISCAGTVIAMLFGKLLCSFIVPKYANMSGSLILVFFGVFMLFNAFNRKPNESKELTSKSNSKISDYNKMIQHPEIVDKNDSKTIELKEAVILGIILCINNIGLGIGASITGLNIYITSLSSLLFSILFIKLGCHYGSLISHSKLSDYSENISAILIILLGIYELFI</sequence>
<keyword evidence="1" id="KW-1003">Cell membrane</keyword>
<evidence type="ECO:0000256" key="4">
    <source>
        <dbReference type="ARBA" id="ARBA00023136"/>
    </source>
</evidence>
<dbReference type="InterPro" id="IPR003810">
    <property type="entry name" value="Mntp/YtaF"/>
</dbReference>
<evidence type="ECO:0000313" key="7">
    <source>
        <dbReference type="Proteomes" id="UP001281656"/>
    </source>
</evidence>